<keyword evidence="1" id="KW-0611">Plant defense</keyword>
<evidence type="ECO:0000256" key="1">
    <source>
        <dbReference type="ARBA" id="ARBA00022821"/>
    </source>
</evidence>
<dbReference type="InterPro" id="IPR057135">
    <property type="entry name" value="At4g27190-like_LRR"/>
</dbReference>
<reference evidence="3 4" key="1">
    <citation type="submission" date="2024-01" db="EMBL/GenBank/DDBJ databases">
        <title>A telomere-to-telomere, gap-free genome of sweet tea (Lithocarpus litseifolius).</title>
        <authorList>
            <person name="Zhou J."/>
        </authorList>
    </citation>
    <scope>NUCLEOTIDE SEQUENCE [LARGE SCALE GENOMIC DNA]</scope>
    <source>
        <strain evidence="3">Zhou-2022a</strain>
        <tissue evidence="3">Leaf</tissue>
    </source>
</reference>
<feature type="domain" description="Disease resistance protein At4g27190-like leucine-rich repeats" evidence="2">
    <location>
        <begin position="51"/>
        <end position="169"/>
    </location>
</feature>
<dbReference type="EMBL" id="JAZDWU010000005">
    <property type="protein sequence ID" value="KAL0001104.1"/>
    <property type="molecule type" value="Genomic_DNA"/>
</dbReference>
<sequence>MKQIRLGCCKGIEHVLSPSSVTDSLQTLEILRLWYLDNLRKLFRKERAASARVPANTFSCLKKIDIQVCPNIKKLLPPGLLLQLRNLEKIFVCNCNQLEEIIGEASDEFEEEEKEEEGMDTTKITLPKLRVIQLWHLPGLKTVCSGSKVIVCDSLKWIKISSCPKLKRLPLSLPLLSNGQLSPPPSLKEISAREEWWESLKWDSPDTKNVLQPFFRKFPKHGICGQWSVPSRSC</sequence>
<dbReference type="Proteomes" id="UP001459277">
    <property type="component" value="Unassembled WGS sequence"/>
</dbReference>
<proteinExistence type="predicted"/>
<dbReference type="Pfam" id="PF23247">
    <property type="entry name" value="LRR_RPS2"/>
    <property type="match status" value="1"/>
</dbReference>
<protein>
    <recommendedName>
        <fullName evidence="2">Disease resistance protein At4g27190-like leucine-rich repeats domain-containing protein</fullName>
    </recommendedName>
</protein>
<dbReference type="AlphaFoldDB" id="A0AAW2CUK5"/>
<name>A0AAW2CUK5_9ROSI</name>
<dbReference type="InterPro" id="IPR050905">
    <property type="entry name" value="Plant_NBS-LRR"/>
</dbReference>
<organism evidence="3 4">
    <name type="scientific">Lithocarpus litseifolius</name>
    <dbReference type="NCBI Taxonomy" id="425828"/>
    <lineage>
        <taxon>Eukaryota</taxon>
        <taxon>Viridiplantae</taxon>
        <taxon>Streptophyta</taxon>
        <taxon>Embryophyta</taxon>
        <taxon>Tracheophyta</taxon>
        <taxon>Spermatophyta</taxon>
        <taxon>Magnoliopsida</taxon>
        <taxon>eudicotyledons</taxon>
        <taxon>Gunneridae</taxon>
        <taxon>Pentapetalae</taxon>
        <taxon>rosids</taxon>
        <taxon>fabids</taxon>
        <taxon>Fagales</taxon>
        <taxon>Fagaceae</taxon>
        <taxon>Lithocarpus</taxon>
    </lineage>
</organism>
<evidence type="ECO:0000259" key="2">
    <source>
        <dbReference type="Pfam" id="PF23247"/>
    </source>
</evidence>
<gene>
    <name evidence="3" type="ORF">SO802_014885</name>
</gene>
<dbReference type="InterPro" id="IPR032675">
    <property type="entry name" value="LRR_dom_sf"/>
</dbReference>
<comment type="caution">
    <text evidence="3">The sequence shown here is derived from an EMBL/GenBank/DDBJ whole genome shotgun (WGS) entry which is preliminary data.</text>
</comment>
<evidence type="ECO:0000313" key="3">
    <source>
        <dbReference type="EMBL" id="KAL0001104.1"/>
    </source>
</evidence>
<evidence type="ECO:0000313" key="4">
    <source>
        <dbReference type="Proteomes" id="UP001459277"/>
    </source>
</evidence>
<keyword evidence="4" id="KW-1185">Reference proteome</keyword>
<dbReference type="SUPFAM" id="SSF52058">
    <property type="entry name" value="L domain-like"/>
    <property type="match status" value="1"/>
</dbReference>
<dbReference type="PANTHER" id="PTHR33463:SF187">
    <property type="entry name" value="AND NB-ARC DOMAIN DISEASE RESISTANCE PROTEIN, PUTATIVE-RELATED"/>
    <property type="match status" value="1"/>
</dbReference>
<dbReference type="Gene3D" id="3.80.10.10">
    <property type="entry name" value="Ribonuclease Inhibitor"/>
    <property type="match status" value="1"/>
</dbReference>
<accession>A0AAW2CUK5</accession>
<dbReference type="PANTHER" id="PTHR33463">
    <property type="entry name" value="NB-ARC DOMAIN-CONTAINING PROTEIN-RELATED"/>
    <property type="match status" value="1"/>
</dbReference>